<dbReference type="EMBL" id="AP017313">
    <property type="protein sequence ID" value="BAU52597.1"/>
    <property type="molecule type" value="Genomic_DNA"/>
</dbReference>
<dbReference type="Gene3D" id="2.170.130.10">
    <property type="entry name" value="TonB-dependent receptor, plug domain"/>
    <property type="match status" value="1"/>
</dbReference>
<protein>
    <submittedName>
        <fullName evidence="1">MG2 domain protein</fullName>
    </submittedName>
</protein>
<dbReference type="InterPro" id="IPR012910">
    <property type="entry name" value="Plug_dom"/>
</dbReference>
<dbReference type="Pfam" id="PF07715">
    <property type="entry name" value="Plug"/>
    <property type="match status" value="1"/>
</dbReference>
<sequence length="1201" mass="133770">MYKYLVLLLLILPLGSFAQVTIAGRVINQADKKPVANASVFLSNSSVGSKSTDDGKFNLSRVKPGKYDLVITVIGFETYRQSITVNAADLELGDIQIIPKVMVLNEVRIRPVIDPNRDRNLTWFKDAFLGLSGLAKDCTIENPDLIDLDYDEHTATLTASASDFIVIDNPGLGYKLKYLLTSFTLNKDPAAKFQLSYEGSVLFEEMQGKPSEQKRWKKHRQEVYEGSMMHFLRASLQNEITREGFRVLRIARHTNPARPADSVIAARISFYKNAKSAGSAPGARDSLSAWIKRSKLPKMVQTLITQQMYPSAYIKPTNQQGLYAFGLAKDSDALYVTYNKYQHFYSWYNKNATRLDDPQNVDNTRIDFFNPYAFFDNNGTVTNPTSLVLSGVWSRSRVAELLPADYEAPETENSLAQPPAGNNIVSLLNTFTSTHDPEKAWLQLDKPCYAAGDTVYFKAYVTKGDDHKLSTLSGVLHVDLINPGNRIIHSIKLQLDSGIAWGDFALPDTLPGGNFSIRAYTQWMRNNPDGAFFERILPVGALKASILASKPLKRLPPNTPKPDMQFFPEGGELVTGIRSKVAFKAMGVNGLGVAVKGDVFDNENKKVASFASSHLGMGYFYFEAKPGKTYTARLSYPDGRQDEVDLPKADPDGITLSVNNDSLPKAIVKISTGEGYFQANQNKNYTLVIYSGGMVTTVNCSLTDMEIKLDVLKRKLRTGVALITLFSPENEPLCERLIYVQNYDQLNLNLNLTAGKEQYAPREKVNIKLNSLNRRDEPAEGHFSVSVTNESIVHESEINPENILTHLLLTSDLKGYVEQPAWYFADTSTIARDNLDILMLTQGYRRFTWKQVLDTTKQTPRWQPENAIEIAGQIKNLLNKPIENGTVTLIPAKKGPLFTATSDEKGMFRFKDLMFPDSTRFVLSAVNAKNKNSTKITFFGPQPAPLLSPAWLRNLPAVADTVLSLLVNNDKLQQDELVKSGHFKGTLLKQVNIHGQKIEENRSKSYVAEFAADQVIHGKDIPHSGSLMVDLAGLIHGVHLSGSMAIVNNISQGPLTLIIDGATMEFSSIEADDIDRIEVLQPPNSFIYGHDGLNGVLVITTKSRMQKADDIVSIGVLPIAPMGFYKAREFYSPKYDHPEAADKKHDLRSTIYWQPELKTDKNGNATFEYYNADGPGTYKIIIEGIDNDGNIGRLVYRYKVE</sequence>
<dbReference type="InterPro" id="IPR037066">
    <property type="entry name" value="Plug_dom_sf"/>
</dbReference>
<dbReference type="Gene3D" id="2.60.40.1930">
    <property type="match status" value="1"/>
</dbReference>
<dbReference type="Pfam" id="PF13715">
    <property type="entry name" value="CarbopepD_reg_2"/>
    <property type="match status" value="1"/>
</dbReference>
<reference evidence="1 2" key="1">
    <citation type="submission" date="2015-12" db="EMBL/GenBank/DDBJ databases">
        <title>Genome sequence of Mucilaginibacter gotjawali.</title>
        <authorList>
            <person name="Lee J.S."/>
            <person name="Lee K.C."/>
            <person name="Kim K.K."/>
            <person name="Lee B.W."/>
        </authorList>
    </citation>
    <scope>NUCLEOTIDE SEQUENCE [LARGE SCALE GENOMIC DNA]</scope>
    <source>
        <strain evidence="1 2">SA3-7</strain>
    </source>
</reference>
<name>A0A120MY67_9SPHI</name>
<dbReference type="OrthoDB" id="679547at2"/>
<dbReference type="InterPro" id="IPR002890">
    <property type="entry name" value="MG2"/>
</dbReference>
<dbReference type="GO" id="GO:0004866">
    <property type="term" value="F:endopeptidase inhibitor activity"/>
    <property type="evidence" value="ECO:0007669"/>
    <property type="project" value="InterPro"/>
</dbReference>
<dbReference type="Gene3D" id="2.60.40.1120">
    <property type="entry name" value="Carboxypeptidase-like, regulatory domain"/>
    <property type="match status" value="1"/>
</dbReference>
<evidence type="ECO:0000313" key="1">
    <source>
        <dbReference type="EMBL" id="BAU52597.1"/>
    </source>
</evidence>
<dbReference type="SUPFAM" id="SSF56935">
    <property type="entry name" value="Porins"/>
    <property type="match status" value="1"/>
</dbReference>
<dbReference type="Proteomes" id="UP000218263">
    <property type="component" value="Chromosome"/>
</dbReference>
<evidence type="ECO:0000313" key="2">
    <source>
        <dbReference type="Proteomes" id="UP000218263"/>
    </source>
</evidence>
<dbReference type="SUPFAM" id="SSF49464">
    <property type="entry name" value="Carboxypeptidase regulatory domain-like"/>
    <property type="match status" value="1"/>
</dbReference>
<accession>A0A120MY67</accession>
<organism evidence="1 2">
    <name type="scientific">Mucilaginibacter gotjawali</name>
    <dbReference type="NCBI Taxonomy" id="1550579"/>
    <lineage>
        <taxon>Bacteria</taxon>
        <taxon>Pseudomonadati</taxon>
        <taxon>Bacteroidota</taxon>
        <taxon>Sphingobacteriia</taxon>
        <taxon>Sphingobacteriales</taxon>
        <taxon>Sphingobacteriaceae</taxon>
        <taxon>Mucilaginibacter</taxon>
    </lineage>
</organism>
<keyword evidence="2" id="KW-1185">Reference proteome</keyword>
<dbReference type="InterPro" id="IPR008969">
    <property type="entry name" value="CarboxyPept-like_regulatory"/>
</dbReference>
<gene>
    <name evidence="1" type="ORF">MgSA37_00759</name>
</gene>
<proteinExistence type="predicted"/>
<dbReference type="RefSeq" id="WP_096349904.1">
    <property type="nucleotide sequence ID" value="NZ_AP017313.1"/>
</dbReference>
<dbReference type="KEGG" id="mgot:MgSA37_00759"/>
<dbReference type="AlphaFoldDB" id="A0A120MY67"/>
<dbReference type="Pfam" id="PF01835">
    <property type="entry name" value="MG2"/>
    <property type="match status" value="1"/>
</dbReference>